<sequence length="205" mass="21384">MGRVHLGGPGSGADLVVAPDDRIDWTVFDPVTVPAGRGPRSLVDLSLAGDLSLPTVGVTDGCPGLTAHPDTLPAGDAAPLALPAFPGLAACRSVDVYVSPLRQPFDCASLLQFPGLRRVSVSGAATHLAALAGLRDLQSLRLLYCPDGADLPPLVTWPHLTTVLAANLDETTGRRLRGELRALKGERRGVPTATALGWFDAAREF</sequence>
<dbReference type="RefSeq" id="WP_203933803.1">
    <property type="nucleotide sequence ID" value="NZ_BOPH01000128.1"/>
</dbReference>
<proteinExistence type="predicted"/>
<dbReference type="EMBL" id="BOPH01000128">
    <property type="protein sequence ID" value="GIJ73989.1"/>
    <property type="molecule type" value="Genomic_DNA"/>
</dbReference>
<dbReference type="AlphaFoldDB" id="A0A8J4EGK7"/>
<evidence type="ECO:0000313" key="1">
    <source>
        <dbReference type="EMBL" id="GIJ73989.1"/>
    </source>
</evidence>
<dbReference type="Proteomes" id="UP000635606">
    <property type="component" value="Unassembled WGS sequence"/>
</dbReference>
<name>A0A8J4EGK7_9ACTN</name>
<protein>
    <submittedName>
        <fullName evidence="1">Uncharacterized protein</fullName>
    </submittedName>
</protein>
<comment type="caution">
    <text evidence="1">The sequence shown here is derived from an EMBL/GenBank/DDBJ whole genome shotgun (WGS) entry which is preliminary data.</text>
</comment>
<reference evidence="1" key="1">
    <citation type="submission" date="2021-01" db="EMBL/GenBank/DDBJ databases">
        <title>Whole genome shotgun sequence of Virgisporangium ochraceum NBRC 16418.</title>
        <authorList>
            <person name="Komaki H."/>
            <person name="Tamura T."/>
        </authorList>
    </citation>
    <scope>NUCLEOTIDE SEQUENCE</scope>
    <source>
        <strain evidence="1">NBRC 16418</strain>
    </source>
</reference>
<evidence type="ECO:0000313" key="2">
    <source>
        <dbReference type="Proteomes" id="UP000635606"/>
    </source>
</evidence>
<organism evidence="1 2">
    <name type="scientific">Virgisporangium ochraceum</name>
    <dbReference type="NCBI Taxonomy" id="65505"/>
    <lineage>
        <taxon>Bacteria</taxon>
        <taxon>Bacillati</taxon>
        <taxon>Actinomycetota</taxon>
        <taxon>Actinomycetes</taxon>
        <taxon>Micromonosporales</taxon>
        <taxon>Micromonosporaceae</taxon>
        <taxon>Virgisporangium</taxon>
    </lineage>
</organism>
<accession>A0A8J4EGK7</accession>
<gene>
    <name evidence="1" type="ORF">Voc01_089060</name>
</gene>
<keyword evidence="2" id="KW-1185">Reference proteome</keyword>